<evidence type="ECO:0000259" key="1">
    <source>
        <dbReference type="Pfam" id="PF00849"/>
    </source>
</evidence>
<dbReference type="PROSITE" id="PS01129">
    <property type="entry name" value="PSI_RLU"/>
    <property type="match status" value="1"/>
</dbReference>
<evidence type="ECO:0000313" key="2">
    <source>
        <dbReference type="EMBL" id="MFD2275153.1"/>
    </source>
</evidence>
<dbReference type="PANTHER" id="PTHR21600:SF89">
    <property type="entry name" value="RIBOSOMAL LARGE SUBUNIT PSEUDOURIDINE SYNTHASE A"/>
    <property type="match status" value="1"/>
</dbReference>
<comment type="caution">
    <text evidence="2">The sequence shown here is derived from an EMBL/GenBank/DDBJ whole genome shotgun (WGS) entry which is preliminary data.</text>
</comment>
<dbReference type="PANTHER" id="PTHR21600">
    <property type="entry name" value="MITOCHONDRIAL RNA PSEUDOURIDINE SYNTHASE"/>
    <property type="match status" value="1"/>
</dbReference>
<keyword evidence="2" id="KW-0413">Isomerase</keyword>
<dbReference type="InterPro" id="IPR006145">
    <property type="entry name" value="PsdUridine_synth_RsuA/RluA"/>
</dbReference>
<dbReference type="EMBL" id="JBHUJC010000003">
    <property type="protein sequence ID" value="MFD2275153.1"/>
    <property type="molecule type" value="Genomic_DNA"/>
</dbReference>
<name>A0ABW5DY70_9BACT</name>
<dbReference type="InterPro" id="IPR006224">
    <property type="entry name" value="PsdUridine_synth_RluA-like_CS"/>
</dbReference>
<dbReference type="GO" id="GO:0016853">
    <property type="term" value="F:isomerase activity"/>
    <property type="evidence" value="ECO:0007669"/>
    <property type="project" value="UniProtKB-KW"/>
</dbReference>
<protein>
    <submittedName>
        <fullName evidence="2">RluA family pseudouridine synthase</fullName>
        <ecNumber evidence="2">5.4.99.-</ecNumber>
    </submittedName>
</protein>
<reference evidence="3" key="1">
    <citation type="journal article" date="2019" name="Int. J. Syst. Evol. Microbiol.">
        <title>The Global Catalogue of Microorganisms (GCM) 10K type strain sequencing project: providing services to taxonomists for standard genome sequencing and annotation.</title>
        <authorList>
            <consortium name="The Broad Institute Genomics Platform"/>
            <consortium name="The Broad Institute Genome Sequencing Center for Infectious Disease"/>
            <person name="Wu L."/>
            <person name="Ma J."/>
        </authorList>
    </citation>
    <scope>NUCLEOTIDE SEQUENCE [LARGE SCALE GENOMIC DNA]</scope>
    <source>
        <strain evidence="3">JCM 16545</strain>
    </source>
</reference>
<dbReference type="InterPro" id="IPR050188">
    <property type="entry name" value="RluA_PseudoU_synthase"/>
</dbReference>
<dbReference type="CDD" id="cd02869">
    <property type="entry name" value="PseudoU_synth_RluA_like"/>
    <property type="match status" value="1"/>
</dbReference>
<organism evidence="2 3">
    <name type="scientific">Rubritalea spongiae</name>
    <dbReference type="NCBI Taxonomy" id="430797"/>
    <lineage>
        <taxon>Bacteria</taxon>
        <taxon>Pseudomonadati</taxon>
        <taxon>Verrucomicrobiota</taxon>
        <taxon>Verrucomicrobiia</taxon>
        <taxon>Verrucomicrobiales</taxon>
        <taxon>Rubritaleaceae</taxon>
        <taxon>Rubritalea</taxon>
    </lineage>
</organism>
<dbReference type="EC" id="5.4.99.-" evidence="2"/>
<dbReference type="Pfam" id="PF00849">
    <property type="entry name" value="PseudoU_synth_2"/>
    <property type="match status" value="1"/>
</dbReference>
<keyword evidence="3" id="KW-1185">Reference proteome</keyword>
<accession>A0ABW5DY70</accession>
<dbReference type="Proteomes" id="UP001597297">
    <property type="component" value="Unassembled WGS sequence"/>
</dbReference>
<dbReference type="InterPro" id="IPR020103">
    <property type="entry name" value="PsdUridine_synth_cat_dom_sf"/>
</dbReference>
<proteinExistence type="predicted"/>
<evidence type="ECO:0000313" key="3">
    <source>
        <dbReference type="Proteomes" id="UP001597297"/>
    </source>
</evidence>
<gene>
    <name evidence="2" type="ORF">ACFSQZ_01620</name>
</gene>
<dbReference type="Gene3D" id="3.30.2350.10">
    <property type="entry name" value="Pseudouridine synthase"/>
    <property type="match status" value="1"/>
</dbReference>
<dbReference type="SUPFAM" id="SSF55120">
    <property type="entry name" value="Pseudouridine synthase"/>
    <property type="match status" value="1"/>
</dbReference>
<dbReference type="RefSeq" id="WP_377094896.1">
    <property type="nucleotide sequence ID" value="NZ_JBHSJM010000001.1"/>
</dbReference>
<feature type="domain" description="Pseudouridine synthase RsuA/RluA-like" evidence="1">
    <location>
        <begin position="14"/>
        <end position="163"/>
    </location>
</feature>
<sequence length="212" mass="23720">MSHSLDILYQDNLLIAVNKPSGLTSVPGKGVHANDSLTTRVLNKFPHAPSYPAVHRLDMDTSGIMLFALDPETLKHLSRQFEQRQTRKEYIALLEGAVHTSSGHIELPFRLDPDNRPHQIYDPVHGKTGITDWELLGNKNGHARILFKPITGRTHQLRVHAAHPKGLASPIIGDTLYGSATEHGHLKLHASLLEFTHPYSQQKLLIQSKPNW</sequence>